<dbReference type="Pfam" id="PF09827">
    <property type="entry name" value="CRISPR_Cas2"/>
    <property type="match status" value="1"/>
</dbReference>
<protein>
    <submittedName>
        <fullName evidence="3">Uncharacterized protein</fullName>
    </submittedName>
</protein>
<dbReference type="RefSeq" id="WP_077494272.1">
    <property type="nucleotide sequence ID" value="NZ_MLHG01000047.1"/>
</dbReference>
<evidence type="ECO:0000313" key="3">
    <source>
        <dbReference type="EMBL" id="OOF39057.1"/>
    </source>
</evidence>
<keyword evidence="4" id="KW-1185">Reference proteome</keyword>
<dbReference type="SUPFAM" id="SSF143430">
    <property type="entry name" value="TTP0101/SSO1404-like"/>
    <property type="match status" value="1"/>
</dbReference>
<reference evidence="3 4" key="1">
    <citation type="submission" date="2016-10" db="EMBL/GenBank/DDBJ databases">
        <title>Rodentibacter gen. nov. and new species.</title>
        <authorList>
            <person name="Christensen H."/>
        </authorList>
    </citation>
    <scope>NUCLEOTIDE SEQUENCE [LARGE SCALE GENOMIC DNA]</scope>
    <source>
        <strain evidence="3 4">Ppn418</strain>
    </source>
</reference>
<dbReference type="GO" id="GO:0016787">
    <property type="term" value="F:hydrolase activity"/>
    <property type="evidence" value="ECO:0007669"/>
    <property type="project" value="UniProtKB-KW"/>
</dbReference>
<keyword evidence="1" id="KW-0540">Nuclease</keyword>
<dbReference type="GO" id="GO:0004518">
    <property type="term" value="F:nuclease activity"/>
    <property type="evidence" value="ECO:0007669"/>
    <property type="project" value="UniProtKB-KW"/>
</dbReference>
<sequence>MPNLIVTYDLRNQRDYKTLIDAIKSYGTYAKLFESVWYVQSKSHTAEECRDYLNQFIDSDDRIGVFDCSNNDFATMRAINKISDLWQN</sequence>
<evidence type="ECO:0000313" key="4">
    <source>
        <dbReference type="Proteomes" id="UP000189426"/>
    </source>
</evidence>
<keyword evidence="2" id="KW-0378">Hydrolase</keyword>
<evidence type="ECO:0000256" key="2">
    <source>
        <dbReference type="ARBA" id="ARBA00022801"/>
    </source>
</evidence>
<dbReference type="EMBL" id="MLHG01000047">
    <property type="protein sequence ID" value="OOF39057.1"/>
    <property type="molecule type" value="Genomic_DNA"/>
</dbReference>
<dbReference type="InterPro" id="IPR019199">
    <property type="entry name" value="Virulence_VapD/CRISPR_Cas2"/>
</dbReference>
<evidence type="ECO:0000256" key="1">
    <source>
        <dbReference type="ARBA" id="ARBA00022722"/>
    </source>
</evidence>
<dbReference type="AlphaFoldDB" id="A0A1V3IEH8"/>
<gene>
    <name evidence="3" type="ORF">BKK47_07515</name>
</gene>
<proteinExistence type="predicted"/>
<organism evidence="3 4">
    <name type="scientific">Rodentibacter mrazii</name>
    <dbReference type="NCBI Taxonomy" id="1908257"/>
    <lineage>
        <taxon>Bacteria</taxon>
        <taxon>Pseudomonadati</taxon>
        <taxon>Pseudomonadota</taxon>
        <taxon>Gammaproteobacteria</taxon>
        <taxon>Pasteurellales</taxon>
        <taxon>Pasteurellaceae</taxon>
        <taxon>Rodentibacter</taxon>
    </lineage>
</organism>
<accession>A0A1V3IEH8</accession>
<dbReference type="Proteomes" id="UP000189426">
    <property type="component" value="Unassembled WGS sequence"/>
</dbReference>
<comment type="caution">
    <text evidence="3">The sequence shown here is derived from an EMBL/GenBank/DDBJ whole genome shotgun (WGS) entry which is preliminary data.</text>
</comment>
<dbReference type="GeneID" id="85657395"/>
<name>A0A1V3IEH8_9PAST</name>